<evidence type="ECO:0000256" key="3">
    <source>
        <dbReference type="SAM" id="MobiDB-lite"/>
    </source>
</evidence>
<dbReference type="Pfam" id="PF07993">
    <property type="entry name" value="NAD_binding_4"/>
    <property type="match status" value="1"/>
</dbReference>
<name>A0AA38XP11_9EURO</name>
<feature type="compositionally biased region" description="Low complexity" evidence="3">
    <location>
        <begin position="686"/>
        <end position="698"/>
    </location>
</feature>
<evidence type="ECO:0000313" key="6">
    <source>
        <dbReference type="Proteomes" id="UP001172673"/>
    </source>
</evidence>
<dbReference type="InterPro" id="IPR042099">
    <property type="entry name" value="ANL_N_sf"/>
</dbReference>
<evidence type="ECO:0000313" key="5">
    <source>
        <dbReference type="EMBL" id="KAJ9616972.1"/>
    </source>
</evidence>
<evidence type="ECO:0000256" key="2">
    <source>
        <dbReference type="ARBA" id="ARBA00022553"/>
    </source>
</evidence>
<dbReference type="SUPFAM" id="SSF47336">
    <property type="entry name" value="ACP-like"/>
    <property type="match status" value="1"/>
</dbReference>
<dbReference type="PROSITE" id="PS50075">
    <property type="entry name" value="CARRIER"/>
    <property type="match status" value="1"/>
</dbReference>
<sequence length="1131" mass="122951">MDTTYFTCTLGQAVNHQAGKRYGTINDFIAHKASSCPDTPVVGFYHVGSESSPQWNPNVLTFKDISRGTARISNALLKHIVSEHGQTVALLCPSSADFLFTWLALIRLGYPALLVAPQCSPSAIAQLCKTCSVRYLLYDEAYGDLAGKASREAEKLDDAGLSTVLLPSTGENIFDIIRTSTESSATSPAIMEDEHVAYLHHTSGTSSGTPKPIPQTHHGALGVLPTLDGRMSSSFTTTPLYHGGVADLFRAWTSNALIWLFPGKELPITALNVRKCLDVAATWAKDASGPEVKYFSSVPYVLQMMAEDAEGLKQLQRMDIVGVGGAALPTEVGDNLVRDGVNLISRFGSAECGFLMSSHRDYANDSEWQFLRSGPGKDYLRFEPREDGLSELVIQHGWPHMAKRNRKNGSYATADLFAPHSTIPDAWRYHSRSDSQLTLITGKKFDPAPLEDAIQASASTLLDDVLIFGNGQSYPGALLFRSADASSIGDAELVGKIVPIVEKLNRESQGHARISRNMLIAMAHLDKKLEKSSKGTILRTKAEERFAEAIDAAYEVSLPNGKDATEIPDSEVQAAIHEIVLRVAGQSSGQEVGNEDLTDETDLFNYGIDSVASMRIRQALSELTPRSAALPLSVVQDTGTISRLSELVLRLRAGQGAKPGSREEEEQEQHQVMLDLAKEYSTFGTSESSCPPDSSSSSATTRRGNVGKTVLLTGPTGSSGAHLLSQLLSNSSILKIHLLVRGATSTACRERIHKALSSRRLPVPADFDARVQIHSCKLSDPNLGLSSKVYEQLAGTVDVIVHLAWSVNFLLPLRSFKSTHLAGIKNLIDFALSSPKSLPPPRMIFCSSIAAVSNHTGPHIPEAILSDPSTSGPTGYARSKWVAEQICTSAHETTRLKNRISVARVGQLSGASDSGVWNASEAYPLMLSSMKVTRCLPDLDGARRKQEVEEGEVLGWLPVDVAARAFVEDILGDEHEKSDPDETTKSVDGRIPVTHFLNPSANVTWSDLLSWLAKNEEFETVNVQEWFSRLEALQESHEESKKNHPALKLLGFWKKSYSFAAVPDEPIAEGETAGRDANTGRGDEGVPSSAEAGTKYEMAKTYERMPSLRSSEGLVNEAYILKLWAWIKENV</sequence>
<comment type="caution">
    <text evidence="5">The sequence shown here is derived from an EMBL/GenBank/DDBJ whole genome shotgun (WGS) entry which is preliminary data.</text>
</comment>
<reference evidence="5" key="1">
    <citation type="submission" date="2022-10" db="EMBL/GenBank/DDBJ databases">
        <title>Culturing micro-colonial fungi from biological soil crusts in the Mojave desert and describing Neophaeococcomyces mojavensis, and introducing the new genera and species Taxawa tesnikishii.</title>
        <authorList>
            <person name="Kurbessoian T."/>
            <person name="Stajich J.E."/>
        </authorList>
    </citation>
    <scope>NUCLEOTIDE SEQUENCE</scope>
    <source>
        <strain evidence="5">TK_41</strain>
    </source>
</reference>
<keyword evidence="1" id="KW-0596">Phosphopantetheine</keyword>
<dbReference type="PANTHER" id="PTHR43439:SF2">
    <property type="entry name" value="ENZYME, PUTATIVE (JCVI)-RELATED"/>
    <property type="match status" value="1"/>
</dbReference>
<dbReference type="InterPro" id="IPR036291">
    <property type="entry name" value="NAD(P)-bd_dom_sf"/>
</dbReference>
<dbReference type="SUPFAM" id="SSF51735">
    <property type="entry name" value="NAD(P)-binding Rossmann-fold domains"/>
    <property type="match status" value="1"/>
</dbReference>
<dbReference type="Gene3D" id="1.10.1200.10">
    <property type="entry name" value="ACP-like"/>
    <property type="match status" value="1"/>
</dbReference>
<dbReference type="EMBL" id="JAPDRK010000001">
    <property type="protein sequence ID" value="KAJ9616972.1"/>
    <property type="molecule type" value="Genomic_DNA"/>
</dbReference>
<dbReference type="Gene3D" id="3.40.50.720">
    <property type="entry name" value="NAD(P)-binding Rossmann-like Domain"/>
    <property type="match status" value="1"/>
</dbReference>
<keyword evidence="2" id="KW-0597">Phosphoprotein</keyword>
<dbReference type="SUPFAM" id="SSF56801">
    <property type="entry name" value="Acetyl-CoA synthetase-like"/>
    <property type="match status" value="1"/>
</dbReference>
<keyword evidence="6" id="KW-1185">Reference proteome</keyword>
<dbReference type="PANTHER" id="PTHR43439">
    <property type="entry name" value="PHENYLACETATE-COENZYME A LIGASE"/>
    <property type="match status" value="1"/>
</dbReference>
<feature type="region of interest" description="Disordered" evidence="3">
    <location>
        <begin position="683"/>
        <end position="705"/>
    </location>
</feature>
<dbReference type="AlphaFoldDB" id="A0AA38XP11"/>
<feature type="region of interest" description="Disordered" evidence="3">
    <location>
        <begin position="1070"/>
        <end position="1093"/>
    </location>
</feature>
<dbReference type="InterPro" id="IPR000873">
    <property type="entry name" value="AMP-dep_synth/lig_dom"/>
</dbReference>
<dbReference type="Pfam" id="PF00550">
    <property type="entry name" value="PP-binding"/>
    <property type="match status" value="1"/>
</dbReference>
<gene>
    <name evidence="5" type="ORF">H2200_000693</name>
</gene>
<dbReference type="InterPro" id="IPR036736">
    <property type="entry name" value="ACP-like_sf"/>
</dbReference>
<dbReference type="Pfam" id="PF23562">
    <property type="entry name" value="AMP-binding_C_3"/>
    <property type="match status" value="1"/>
</dbReference>
<proteinExistence type="predicted"/>
<protein>
    <recommendedName>
        <fullName evidence="4">Carrier domain-containing protein</fullName>
    </recommendedName>
</protein>
<dbReference type="InterPro" id="IPR013120">
    <property type="entry name" value="FAR_NAD-bd"/>
</dbReference>
<evidence type="ECO:0000256" key="1">
    <source>
        <dbReference type="ARBA" id="ARBA00022450"/>
    </source>
</evidence>
<feature type="domain" description="Carrier" evidence="4">
    <location>
        <begin position="567"/>
        <end position="652"/>
    </location>
</feature>
<organism evidence="5 6">
    <name type="scientific">Cladophialophora chaetospira</name>
    <dbReference type="NCBI Taxonomy" id="386627"/>
    <lineage>
        <taxon>Eukaryota</taxon>
        <taxon>Fungi</taxon>
        <taxon>Dikarya</taxon>
        <taxon>Ascomycota</taxon>
        <taxon>Pezizomycotina</taxon>
        <taxon>Eurotiomycetes</taxon>
        <taxon>Chaetothyriomycetidae</taxon>
        <taxon>Chaetothyriales</taxon>
        <taxon>Herpotrichiellaceae</taxon>
        <taxon>Cladophialophora</taxon>
    </lineage>
</organism>
<dbReference type="Proteomes" id="UP001172673">
    <property type="component" value="Unassembled WGS sequence"/>
</dbReference>
<dbReference type="Pfam" id="PF00501">
    <property type="entry name" value="AMP-binding"/>
    <property type="match status" value="1"/>
</dbReference>
<dbReference type="InterPro" id="IPR009081">
    <property type="entry name" value="PP-bd_ACP"/>
</dbReference>
<accession>A0AA38XP11</accession>
<evidence type="ECO:0000259" key="4">
    <source>
        <dbReference type="PROSITE" id="PS50075"/>
    </source>
</evidence>
<dbReference type="Gene3D" id="3.40.50.12780">
    <property type="entry name" value="N-terminal domain of ligase-like"/>
    <property type="match status" value="1"/>
</dbReference>
<dbReference type="InterPro" id="IPR051414">
    <property type="entry name" value="Adenylate-forming_Reductase"/>
</dbReference>